<keyword evidence="5" id="KW-0012">Acyltransferase</keyword>
<dbReference type="SUPFAM" id="SSF141523">
    <property type="entry name" value="L,D-transpeptidase catalytic domain-like"/>
    <property type="match status" value="1"/>
</dbReference>
<dbReference type="Gene3D" id="2.60.40.3710">
    <property type="match status" value="1"/>
</dbReference>
<dbReference type="Pfam" id="PF03734">
    <property type="entry name" value="YkuD"/>
    <property type="match status" value="1"/>
</dbReference>
<evidence type="ECO:0000256" key="4">
    <source>
        <dbReference type="ARBA" id="ARBA00022984"/>
    </source>
</evidence>
<keyword evidence="11" id="KW-1185">Reference proteome</keyword>
<sequence>MVFGRSGRRVSWSVAAVALVAVIATACSAGTATPTYSDKVASNLGFDDLLRPVISVTGFAGAPLTDRSAGVQPGAPLKVTAQSGTLTDVRIPKADGAGNVAGTYNADRTTWTSTEPLGYGTTYTLSADARGIAGASATQMSFTTRSPNNLTDAYLLPENNSTVGIGQPVAIRFDEPITDRKAAQDAITVRTDPPVEGAFYWLSDSELRWRPQNFWKPGTKVHVDVNTYGIDLGDGVFGQQNKTLDFTIGRALIATGDDNTKQVSVAIDGKVVRTMPVSFGKDSSPTNPGTYIVGDRVPSIIMDSSTYGVPVNSPGGYRETVYFDSQLSYSGIYLHSAPWSIGDQGNTNVSNGCLNVSPENAEWFMNTALRGDIVIVKNTIGPVLPGTDGLGDWNIPWDVWKKGNAGGSA</sequence>
<feature type="active site" description="Proton donor/acceptor" evidence="7">
    <location>
        <position position="335"/>
    </location>
</feature>
<dbReference type="Proteomes" id="UP001205740">
    <property type="component" value="Unassembled WGS sequence"/>
</dbReference>
<keyword evidence="8" id="KW-0732">Signal</keyword>
<evidence type="ECO:0000256" key="5">
    <source>
        <dbReference type="ARBA" id="ARBA00023315"/>
    </source>
</evidence>
<dbReference type="CDD" id="cd16913">
    <property type="entry name" value="YkuD_like"/>
    <property type="match status" value="1"/>
</dbReference>
<dbReference type="Gene3D" id="2.40.440.10">
    <property type="entry name" value="L,D-transpeptidase catalytic domain-like"/>
    <property type="match status" value="1"/>
</dbReference>
<dbReference type="PANTHER" id="PTHR30582:SF2">
    <property type="entry name" value="L,D-TRANSPEPTIDASE YCIB-RELATED"/>
    <property type="match status" value="1"/>
</dbReference>
<feature type="signal peptide" evidence="8">
    <location>
        <begin position="1"/>
        <end position="29"/>
    </location>
</feature>
<dbReference type="EMBL" id="JAMTCG010000001">
    <property type="protein sequence ID" value="MCP2158881.1"/>
    <property type="molecule type" value="Genomic_DNA"/>
</dbReference>
<comment type="caution">
    <text evidence="10">The sequence shown here is derived from an EMBL/GenBank/DDBJ whole genome shotgun (WGS) entry which is preliminary data.</text>
</comment>
<gene>
    <name evidence="10" type="ORF">LX12_000045</name>
</gene>
<keyword evidence="10" id="KW-0449">Lipoprotein</keyword>
<dbReference type="Gene3D" id="2.60.40.3780">
    <property type="match status" value="1"/>
</dbReference>
<evidence type="ECO:0000256" key="3">
    <source>
        <dbReference type="ARBA" id="ARBA00022960"/>
    </source>
</evidence>
<dbReference type="PANTHER" id="PTHR30582">
    <property type="entry name" value="L,D-TRANSPEPTIDASE"/>
    <property type="match status" value="1"/>
</dbReference>
<accession>A0ABT1GVH0</accession>
<keyword evidence="6 7" id="KW-0961">Cell wall biogenesis/degradation</keyword>
<dbReference type="PROSITE" id="PS51257">
    <property type="entry name" value="PROKAR_LIPOPROTEIN"/>
    <property type="match status" value="1"/>
</dbReference>
<evidence type="ECO:0000256" key="2">
    <source>
        <dbReference type="ARBA" id="ARBA00022679"/>
    </source>
</evidence>
<evidence type="ECO:0000256" key="6">
    <source>
        <dbReference type="ARBA" id="ARBA00023316"/>
    </source>
</evidence>
<feature type="active site" description="Nucleophile" evidence="7">
    <location>
        <position position="353"/>
    </location>
</feature>
<evidence type="ECO:0000256" key="7">
    <source>
        <dbReference type="PROSITE-ProRule" id="PRU01373"/>
    </source>
</evidence>
<evidence type="ECO:0000313" key="11">
    <source>
        <dbReference type="Proteomes" id="UP001205740"/>
    </source>
</evidence>
<keyword evidence="2" id="KW-0808">Transferase</keyword>
<dbReference type="InterPro" id="IPR005490">
    <property type="entry name" value="LD_TPept_cat_dom"/>
</dbReference>
<dbReference type="InterPro" id="IPR041280">
    <property type="entry name" value="Big_10"/>
</dbReference>
<organism evidence="10 11">
    <name type="scientific">Williamsia serinedens</name>
    <dbReference type="NCBI Taxonomy" id="391736"/>
    <lineage>
        <taxon>Bacteria</taxon>
        <taxon>Bacillati</taxon>
        <taxon>Actinomycetota</taxon>
        <taxon>Actinomycetes</taxon>
        <taxon>Mycobacteriales</taxon>
        <taxon>Nocardiaceae</taxon>
        <taxon>Williamsia</taxon>
    </lineage>
</organism>
<keyword evidence="3 7" id="KW-0133">Cell shape</keyword>
<dbReference type="Pfam" id="PF17964">
    <property type="entry name" value="Big_10"/>
    <property type="match status" value="1"/>
</dbReference>
<dbReference type="CDD" id="cd13432">
    <property type="entry name" value="LDT_IgD_like_2"/>
    <property type="match status" value="1"/>
</dbReference>
<comment type="pathway">
    <text evidence="1 7">Cell wall biogenesis; peptidoglycan biosynthesis.</text>
</comment>
<proteinExistence type="predicted"/>
<name>A0ABT1GVH0_9NOCA</name>
<evidence type="ECO:0000313" key="10">
    <source>
        <dbReference type="EMBL" id="MCP2158881.1"/>
    </source>
</evidence>
<evidence type="ECO:0000256" key="8">
    <source>
        <dbReference type="SAM" id="SignalP"/>
    </source>
</evidence>
<dbReference type="PROSITE" id="PS52029">
    <property type="entry name" value="LD_TPASE"/>
    <property type="match status" value="1"/>
</dbReference>
<evidence type="ECO:0000259" key="9">
    <source>
        <dbReference type="PROSITE" id="PS52029"/>
    </source>
</evidence>
<dbReference type="InterPro" id="IPR050979">
    <property type="entry name" value="LD-transpeptidase"/>
</dbReference>
<feature type="chain" id="PRO_5045287551" evidence="8">
    <location>
        <begin position="30"/>
        <end position="409"/>
    </location>
</feature>
<reference evidence="10 11" key="1">
    <citation type="submission" date="2022-06" db="EMBL/GenBank/DDBJ databases">
        <title>Genomic Encyclopedia of Archaeal and Bacterial Type Strains, Phase II (KMG-II): from individual species to whole genera.</title>
        <authorList>
            <person name="Goeker M."/>
        </authorList>
    </citation>
    <scope>NUCLEOTIDE SEQUENCE [LARGE SCALE GENOMIC DNA]</scope>
    <source>
        <strain evidence="10 11">DSM 45037</strain>
    </source>
</reference>
<evidence type="ECO:0000256" key="1">
    <source>
        <dbReference type="ARBA" id="ARBA00004752"/>
    </source>
</evidence>
<protein>
    <submittedName>
        <fullName evidence="10">Lipoprotein-anchoring transpeptidase ErfK/SrfK</fullName>
    </submittedName>
</protein>
<feature type="domain" description="L,D-TPase catalytic" evidence="9">
    <location>
        <begin position="252"/>
        <end position="377"/>
    </location>
</feature>
<keyword evidence="4 7" id="KW-0573">Peptidoglycan synthesis</keyword>
<dbReference type="RefSeq" id="WP_253652516.1">
    <property type="nucleotide sequence ID" value="NZ_BAAAOE010000004.1"/>
</dbReference>
<dbReference type="InterPro" id="IPR038063">
    <property type="entry name" value="Transpep_catalytic_dom"/>
</dbReference>